<keyword evidence="4" id="KW-1185">Reference proteome</keyword>
<gene>
    <name evidence="3" type="ORF">Y5S_01403</name>
</gene>
<sequence length="84" mass="9204">MNPEEVKALVEAGFDDADVVVEGGGDRFQIRVVSEAFAGLMPVKKQQLVYATINEQIQSNTIHAVQIITFTPAEWEKAQNMGLA</sequence>
<dbReference type="eggNOG" id="COG5007">
    <property type="taxonomic scope" value="Bacteria"/>
</dbReference>
<dbReference type="PANTHER" id="PTHR46229:SF4">
    <property type="entry name" value="ACID STRESS PROTEIN IBAG"/>
    <property type="match status" value="1"/>
</dbReference>
<comment type="caution">
    <text evidence="3">The sequence shown here is derived from an EMBL/GenBank/DDBJ whole genome shotgun (WGS) entry which is preliminary data.</text>
</comment>
<evidence type="ECO:0000256" key="1">
    <source>
        <dbReference type="ARBA" id="ARBA00005578"/>
    </source>
</evidence>
<dbReference type="PANTHER" id="PTHR46229">
    <property type="entry name" value="BOLA TRANSCRIPTION REGULATOR"/>
    <property type="match status" value="1"/>
</dbReference>
<dbReference type="Pfam" id="PF01722">
    <property type="entry name" value="BolA"/>
    <property type="match status" value="1"/>
</dbReference>
<dbReference type="Proteomes" id="UP000029444">
    <property type="component" value="Unassembled WGS sequence"/>
</dbReference>
<dbReference type="PATRIC" id="fig|1177154.3.peg.1428"/>
<accession>A0A095USK9</accession>
<dbReference type="PIRSF" id="PIRSF003113">
    <property type="entry name" value="BolA"/>
    <property type="match status" value="1"/>
</dbReference>
<evidence type="ECO:0000256" key="2">
    <source>
        <dbReference type="RuleBase" id="RU003860"/>
    </source>
</evidence>
<dbReference type="EMBL" id="ARXV01000004">
    <property type="protein sequence ID" value="KGD65510.1"/>
    <property type="molecule type" value="Genomic_DNA"/>
</dbReference>
<dbReference type="RefSeq" id="WP_035231655.1">
    <property type="nucleotide sequence ID" value="NZ_ARXV01000004.1"/>
</dbReference>
<proteinExistence type="inferred from homology"/>
<dbReference type="InterPro" id="IPR050961">
    <property type="entry name" value="BolA/IbaG_stress_morph_reg"/>
</dbReference>
<dbReference type="STRING" id="1177154.Y5S_01403"/>
<evidence type="ECO:0000313" key="3">
    <source>
        <dbReference type="EMBL" id="KGD65510.1"/>
    </source>
</evidence>
<evidence type="ECO:0000313" key="4">
    <source>
        <dbReference type="Proteomes" id="UP000029444"/>
    </source>
</evidence>
<dbReference type="AlphaFoldDB" id="A0A095USK9"/>
<dbReference type="InterPro" id="IPR002634">
    <property type="entry name" value="BolA"/>
</dbReference>
<dbReference type="InterPro" id="IPR036065">
    <property type="entry name" value="BolA-like_sf"/>
</dbReference>
<dbReference type="Gene3D" id="3.30.300.90">
    <property type="entry name" value="BolA-like"/>
    <property type="match status" value="1"/>
</dbReference>
<name>A0A095USK9_9GAMM</name>
<comment type="similarity">
    <text evidence="1 2">Belongs to the BolA/IbaG family.</text>
</comment>
<dbReference type="SUPFAM" id="SSF82657">
    <property type="entry name" value="BolA-like"/>
    <property type="match status" value="1"/>
</dbReference>
<organism evidence="3 4">
    <name type="scientific">Alcanivorax nanhaiticus</name>
    <dbReference type="NCBI Taxonomy" id="1177154"/>
    <lineage>
        <taxon>Bacteria</taxon>
        <taxon>Pseudomonadati</taxon>
        <taxon>Pseudomonadota</taxon>
        <taxon>Gammaproteobacteria</taxon>
        <taxon>Oceanospirillales</taxon>
        <taxon>Alcanivoracaceae</taxon>
        <taxon>Alcanivorax</taxon>
    </lineage>
</organism>
<reference evidence="3 4" key="1">
    <citation type="submission" date="2012-09" db="EMBL/GenBank/DDBJ databases">
        <title>Genome Sequence of alkane-degrading Bacterium Alcanivorax sp. 19-m-6.</title>
        <authorList>
            <person name="Lai Q."/>
            <person name="Shao Z."/>
        </authorList>
    </citation>
    <scope>NUCLEOTIDE SEQUENCE [LARGE SCALE GENOMIC DNA]</scope>
    <source>
        <strain evidence="3 4">19-m-6</strain>
    </source>
</reference>
<dbReference type="OrthoDB" id="9812890at2"/>
<protein>
    <submittedName>
        <fullName evidence="3">Toluene-tolerance protein</fullName>
    </submittedName>
</protein>